<dbReference type="InterPro" id="IPR016024">
    <property type="entry name" value="ARM-type_fold"/>
</dbReference>
<organism evidence="1 2">
    <name type="scientific">Cephalotrichum gorgonifer</name>
    <dbReference type="NCBI Taxonomy" id="2041049"/>
    <lineage>
        <taxon>Eukaryota</taxon>
        <taxon>Fungi</taxon>
        <taxon>Dikarya</taxon>
        <taxon>Ascomycota</taxon>
        <taxon>Pezizomycotina</taxon>
        <taxon>Sordariomycetes</taxon>
        <taxon>Hypocreomycetidae</taxon>
        <taxon>Microascales</taxon>
        <taxon>Microascaceae</taxon>
        <taxon>Cephalotrichum</taxon>
    </lineage>
</organism>
<sequence>MSTHQEESTGNPQPPPSISLSQIQALLKTKDDTSRFTGLALLKSVLDNSEGIRQDEETVVQLWSSISPKFLDRLIKTGSKTRCESSKKDTKEMLNLAVSVIHTFTRLLPDSSKREEALVRKVPSLTRAILHSSDETTELILQALVSITSFPEGAREFMEIEDISPLTEVAPTHPEALQVLSFAWLHAQNTSQDSAALRNKIDNTIQQLVSSFKGTDGVTLLEFLGSFLYHADPEVIPQHPKWLDGIISFIRRLVTSRPTPEARYAYTTLSSSLLQVYPTQASHLLFSPAPSEEKSLPFLLTNLVLIDIRSTCPTLLTDLNTPTYTRTSRRIASGYDILSSFIGFLLKSLDDDGPFVMDPDLLLKLQKSISETMFVTVEYLRDRWDASVAGAMGLHPDARSGQTHTSSGSRLTLAWDSADDSADDDPLVLAAVRAMAIWVREDESSALRKEATGLVDMLLELYKSSREKKLDFRPAVLVALEGLLDAKKGKELLLANDAWTILASDLLDIFRRTGTGNNEPEAARGIEIVRILLQIVETEDSGTKEAWMDVITHVAAWYGPETEQSATVYECQVAVLQLCASLLANSSPGMRKRYSHSTSAIFGIASQLRQKIGDDPTFREQLDDVLATIGPLR</sequence>
<accession>A0AAE8MWV3</accession>
<evidence type="ECO:0000313" key="1">
    <source>
        <dbReference type="EMBL" id="SPO01059.1"/>
    </source>
</evidence>
<dbReference type="PANTHER" id="PTHR13109">
    <property type="entry name" value="NEUROCHONDRIN"/>
    <property type="match status" value="1"/>
</dbReference>
<comment type="caution">
    <text evidence="1">The sequence shown here is derived from an EMBL/GenBank/DDBJ whole genome shotgun (WGS) entry which is preliminary data.</text>
</comment>
<dbReference type="SUPFAM" id="SSF48371">
    <property type="entry name" value="ARM repeat"/>
    <property type="match status" value="1"/>
</dbReference>
<protein>
    <submittedName>
        <fullName evidence="1">Uncharacterized protein</fullName>
    </submittedName>
</protein>
<dbReference type="AlphaFoldDB" id="A0AAE8MWV3"/>
<dbReference type="InterPro" id="IPR008709">
    <property type="entry name" value="Neurochondrin"/>
</dbReference>
<dbReference type="EMBL" id="ONZQ02000004">
    <property type="protein sequence ID" value="SPO01059.1"/>
    <property type="molecule type" value="Genomic_DNA"/>
</dbReference>
<dbReference type="Proteomes" id="UP001187682">
    <property type="component" value="Unassembled WGS sequence"/>
</dbReference>
<name>A0AAE8MWV3_9PEZI</name>
<reference evidence="1" key="1">
    <citation type="submission" date="2018-03" db="EMBL/GenBank/DDBJ databases">
        <authorList>
            <person name="Guldener U."/>
        </authorList>
    </citation>
    <scope>NUCLEOTIDE SEQUENCE</scope>
</reference>
<proteinExistence type="predicted"/>
<evidence type="ECO:0000313" key="2">
    <source>
        <dbReference type="Proteomes" id="UP001187682"/>
    </source>
</evidence>
<gene>
    <name evidence="1" type="ORF">DNG_03806</name>
</gene>
<dbReference type="PANTHER" id="PTHR13109:SF7">
    <property type="entry name" value="NEUROCHONDRIN"/>
    <property type="match status" value="1"/>
</dbReference>
<dbReference type="Pfam" id="PF05536">
    <property type="entry name" value="Neurochondrin"/>
    <property type="match status" value="1"/>
</dbReference>
<keyword evidence="2" id="KW-1185">Reference proteome</keyword>